<dbReference type="STRING" id="1032480.MLP_06720"/>
<sequence>MRTYFQLGAAGFRRYSTYRLAIVAGVFTQSVFGFIRVSVLFAAITVAGGELAGYDQRQASTYVWLGQALLAPLALFGWSELADRIKNGDIAVDLARPVDVQLAWWAADFGRALFQLLTRGLAPLVIGAITVGIALPGSWTAYPLGAISVVLGVSLSFVLRFEVNLVAFWMIDIRGFIGLYFVVVAPFSGLYIPVHLFPDWLKTIAYATPFPSLLQFPIDVLSGRVLGSDALLVVAMQAGWLVLLVVLTRWLMARAARKLVVQGG</sequence>
<dbReference type="InterPro" id="IPR010390">
    <property type="entry name" value="ABC-2_transporter-like"/>
</dbReference>
<keyword evidence="3" id="KW-1185">Reference proteome</keyword>
<organism evidence="2 3">
    <name type="scientific">Microlunatus phosphovorus (strain ATCC 700054 / DSM 10555 / JCM 9379 / NBRC 101784 / NCIMB 13414 / VKM Ac-1990 / NM-1)</name>
    <dbReference type="NCBI Taxonomy" id="1032480"/>
    <lineage>
        <taxon>Bacteria</taxon>
        <taxon>Bacillati</taxon>
        <taxon>Actinomycetota</taxon>
        <taxon>Actinomycetes</taxon>
        <taxon>Propionibacteriales</taxon>
        <taxon>Propionibacteriaceae</taxon>
        <taxon>Microlunatus</taxon>
    </lineage>
</organism>
<feature type="transmembrane region" description="Helical" evidence="1">
    <location>
        <begin position="116"/>
        <end position="135"/>
    </location>
</feature>
<feature type="transmembrane region" description="Helical" evidence="1">
    <location>
        <begin position="173"/>
        <end position="192"/>
    </location>
</feature>
<dbReference type="EMBL" id="AP012204">
    <property type="protein sequence ID" value="BAK33686.1"/>
    <property type="molecule type" value="Genomic_DNA"/>
</dbReference>
<feature type="transmembrane region" description="Helical" evidence="1">
    <location>
        <begin position="59"/>
        <end position="78"/>
    </location>
</feature>
<dbReference type="Proteomes" id="UP000007947">
    <property type="component" value="Chromosome"/>
</dbReference>
<keyword evidence="1" id="KW-0472">Membrane</keyword>
<feature type="transmembrane region" description="Helical" evidence="1">
    <location>
        <begin position="141"/>
        <end position="161"/>
    </location>
</feature>
<protein>
    <recommendedName>
        <fullName evidence="4">ABC transporter permease protein</fullName>
    </recommendedName>
</protein>
<name>F5XKZ8_MICPN</name>
<dbReference type="eggNOG" id="COG4587">
    <property type="taxonomic scope" value="Bacteria"/>
</dbReference>
<evidence type="ECO:0000313" key="3">
    <source>
        <dbReference type="Proteomes" id="UP000007947"/>
    </source>
</evidence>
<reference evidence="2 3" key="1">
    <citation type="submission" date="2011-05" db="EMBL/GenBank/DDBJ databases">
        <title>Whole genome sequence of Microlunatus phosphovorus NM-1.</title>
        <authorList>
            <person name="Hosoyama A."/>
            <person name="Sasaki K."/>
            <person name="Harada T."/>
            <person name="Igarashi R."/>
            <person name="Kawakoshi A."/>
            <person name="Sasagawa M."/>
            <person name="Fukada J."/>
            <person name="Nakamura S."/>
            <person name="Katano Y."/>
            <person name="Hanada S."/>
            <person name="Kamagata Y."/>
            <person name="Nakamura N."/>
            <person name="Yamazaki S."/>
            <person name="Fujita N."/>
        </authorList>
    </citation>
    <scope>NUCLEOTIDE SEQUENCE [LARGE SCALE GENOMIC DNA]</scope>
    <source>
        <strain evidence="3">ATCC 700054 / DSM 10555 / JCM 9379 / NBRC 101784 / NCIMB 13414 / VKM Ac-1990 / NM-1</strain>
    </source>
</reference>
<keyword evidence="1" id="KW-1133">Transmembrane helix</keyword>
<dbReference type="KEGG" id="mph:MLP_06720"/>
<dbReference type="OrthoDB" id="62003at2"/>
<feature type="transmembrane region" description="Helical" evidence="1">
    <location>
        <begin position="20"/>
        <end position="47"/>
    </location>
</feature>
<dbReference type="PANTHER" id="PTHR36832">
    <property type="entry name" value="SLR1174 PROTEIN-RELATED"/>
    <property type="match status" value="1"/>
</dbReference>
<feature type="transmembrane region" description="Helical" evidence="1">
    <location>
        <begin position="230"/>
        <end position="252"/>
    </location>
</feature>
<dbReference type="Pfam" id="PF06182">
    <property type="entry name" value="ABC2_membrane_6"/>
    <property type="match status" value="1"/>
</dbReference>
<gene>
    <name evidence="2" type="ordered locus">MLP_06720</name>
</gene>
<dbReference type="AlphaFoldDB" id="F5XKZ8"/>
<evidence type="ECO:0000313" key="2">
    <source>
        <dbReference type="EMBL" id="BAK33686.1"/>
    </source>
</evidence>
<evidence type="ECO:0000256" key="1">
    <source>
        <dbReference type="SAM" id="Phobius"/>
    </source>
</evidence>
<evidence type="ECO:0008006" key="4">
    <source>
        <dbReference type="Google" id="ProtNLM"/>
    </source>
</evidence>
<dbReference type="RefSeq" id="WP_013861575.1">
    <property type="nucleotide sequence ID" value="NC_015635.1"/>
</dbReference>
<accession>F5XKZ8</accession>
<dbReference type="HOGENOM" id="CLU_084465_0_1_11"/>
<proteinExistence type="predicted"/>
<keyword evidence="1" id="KW-0812">Transmembrane</keyword>
<dbReference type="PANTHER" id="PTHR36832:SF2">
    <property type="entry name" value="INTEGRAL MEMBRANE PROTEIN"/>
    <property type="match status" value="1"/>
</dbReference>